<dbReference type="CDD" id="cd03109">
    <property type="entry name" value="DTBS"/>
    <property type="match status" value="1"/>
</dbReference>
<feature type="binding site" evidence="8">
    <location>
        <begin position="12"/>
        <end position="17"/>
    </location>
    <ligand>
        <name>ATP</name>
        <dbReference type="ChEBI" id="CHEBI:30616"/>
    </ligand>
</feature>
<dbReference type="InterPro" id="IPR027417">
    <property type="entry name" value="P-loop_NTPase"/>
</dbReference>
<dbReference type="GO" id="GO:0000287">
    <property type="term" value="F:magnesium ion binding"/>
    <property type="evidence" value="ECO:0007669"/>
    <property type="project" value="UniProtKB-UniRule"/>
</dbReference>
<dbReference type="GO" id="GO:0005829">
    <property type="term" value="C:cytosol"/>
    <property type="evidence" value="ECO:0007669"/>
    <property type="project" value="TreeGrafter"/>
</dbReference>
<evidence type="ECO:0000256" key="4">
    <source>
        <dbReference type="ARBA" id="ARBA00022741"/>
    </source>
</evidence>
<dbReference type="RefSeq" id="WP_169145002.1">
    <property type="nucleotide sequence ID" value="NZ_JABBGA010000004.1"/>
</dbReference>
<dbReference type="Proteomes" id="UP000580043">
    <property type="component" value="Unassembled WGS sequence"/>
</dbReference>
<dbReference type="EMBL" id="JABBGA010000004">
    <property type="protein sequence ID" value="NML25353.1"/>
    <property type="molecule type" value="Genomic_DNA"/>
</dbReference>
<evidence type="ECO:0000256" key="8">
    <source>
        <dbReference type="HAMAP-Rule" id="MF_00336"/>
    </source>
</evidence>
<feature type="binding site" evidence="8">
    <location>
        <position position="54"/>
    </location>
    <ligand>
        <name>Mg(2+)</name>
        <dbReference type="ChEBI" id="CHEBI:18420"/>
    </ligand>
</feature>
<evidence type="ECO:0000256" key="3">
    <source>
        <dbReference type="ARBA" id="ARBA00022723"/>
    </source>
</evidence>
<protein>
    <recommendedName>
        <fullName evidence="8">ATP-dependent dethiobiotin synthetase BioD</fullName>
        <ecNumber evidence="8">6.3.3.3</ecNumber>
    </recommendedName>
    <alternativeName>
        <fullName evidence="8">DTB synthetase</fullName>
        <shortName evidence="8">DTBS</shortName>
    </alternativeName>
    <alternativeName>
        <fullName evidence="8">Dethiobiotin synthase</fullName>
    </alternativeName>
</protein>
<dbReference type="PANTHER" id="PTHR43210">
    <property type="entry name" value="DETHIOBIOTIN SYNTHETASE"/>
    <property type="match status" value="1"/>
</dbReference>
<evidence type="ECO:0000256" key="2">
    <source>
        <dbReference type="ARBA" id="ARBA00022598"/>
    </source>
</evidence>
<evidence type="ECO:0000256" key="7">
    <source>
        <dbReference type="ARBA" id="ARBA00022842"/>
    </source>
</evidence>
<sequence>MTAYFITGTDTEIGKTFVTCTLLHSARRQGLRALGMKPVAAGAETINGESLNEDAARLRAAGSFDPGLALLNPYCLASPIAPHIAAAEEGVQIEVSHILKAFEALRTQADVVLVEGVGGFRVPLGDDYDTADLARDLGLPVILVVGMRLGCINHALLSAEAIAARGLQLVGWVANQVDPAMLRFDQNLEALTRRMPAPLMGVVPFQADGDAAAAAAGLRLPA</sequence>
<dbReference type="HAMAP" id="MF_00336">
    <property type="entry name" value="BioD"/>
    <property type="match status" value="1"/>
</dbReference>
<dbReference type="GO" id="GO:0005524">
    <property type="term" value="F:ATP binding"/>
    <property type="evidence" value="ECO:0007669"/>
    <property type="project" value="UniProtKB-UniRule"/>
</dbReference>
<dbReference type="SUPFAM" id="SSF52540">
    <property type="entry name" value="P-loop containing nucleoside triphosphate hydrolases"/>
    <property type="match status" value="1"/>
</dbReference>
<evidence type="ECO:0000256" key="6">
    <source>
        <dbReference type="ARBA" id="ARBA00022840"/>
    </source>
</evidence>
<keyword evidence="1 8" id="KW-0963">Cytoplasm</keyword>
<comment type="caution">
    <text evidence="9">The sequence shown here is derived from an EMBL/GenBank/DDBJ whole genome shotgun (WGS) entry which is preliminary data.</text>
</comment>
<dbReference type="UniPathway" id="UPA00078">
    <property type="reaction ID" value="UER00161"/>
</dbReference>
<comment type="function">
    <text evidence="8">Catalyzes a mechanistically unusual reaction, the ATP-dependent insertion of CO2 between the N7 and N8 nitrogen atoms of 7,8-diaminopelargonic acid (DAPA, also called 7,8-diammoniononanoate) to form a ureido ring.</text>
</comment>
<organism evidence="9 10">
    <name type="scientific">Zoogloea dura</name>
    <dbReference type="NCBI Taxonomy" id="2728840"/>
    <lineage>
        <taxon>Bacteria</taxon>
        <taxon>Pseudomonadati</taxon>
        <taxon>Pseudomonadota</taxon>
        <taxon>Betaproteobacteria</taxon>
        <taxon>Rhodocyclales</taxon>
        <taxon>Zoogloeaceae</taxon>
        <taxon>Zoogloea</taxon>
    </lineage>
</organism>
<comment type="pathway">
    <text evidence="8">Cofactor biosynthesis; biotin biosynthesis; biotin from 7,8-diaminononanoate: step 1/2.</text>
</comment>
<comment type="similarity">
    <text evidence="8">Belongs to the dethiobiotin synthetase family.</text>
</comment>
<dbReference type="GO" id="GO:0004141">
    <property type="term" value="F:dethiobiotin synthase activity"/>
    <property type="evidence" value="ECO:0007669"/>
    <property type="project" value="UniProtKB-UniRule"/>
</dbReference>
<evidence type="ECO:0000313" key="10">
    <source>
        <dbReference type="Proteomes" id="UP000580043"/>
    </source>
</evidence>
<dbReference type="EC" id="6.3.3.3" evidence="8"/>
<comment type="subunit">
    <text evidence="8">Homodimer.</text>
</comment>
<dbReference type="PANTHER" id="PTHR43210:SF5">
    <property type="entry name" value="DETHIOBIOTIN SYNTHETASE"/>
    <property type="match status" value="1"/>
</dbReference>
<feature type="binding site" evidence="8">
    <location>
        <begin position="115"/>
        <end position="118"/>
    </location>
    <ligand>
        <name>ATP</name>
        <dbReference type="ChEBI" id="CHEBI:30616"/>
    </ligand>
</feature>
<feature type="binding site" evidence="8">
    <location>
        <position position="115"/>
    </location>
    <ligand>
        <name>Mg(2+)</name>
        <dbReference type="ChEBI" id="CHEBI:18420"/>
    </ligand>
</feature>
<dbReference type="Gene3D" id="3.40.50.300">
    <property type="entry name" value="P-loop containing nucleotide triphosphate hydrolases"/>
    <property type="match status" value="1"/>
</dbReference>
<comment type="subcellular location">
    <subcellularLocation>
        <location evidence="8">Cytoplasm</location>
    </subcellularLocation>
</comment>
<keyword evidence="3 8" id="KW-0479">Metal-binding</keyword>
<keyword evidence="10" id="KW-1185">Reference proteome</keyword>
<feature type="binding site" evidence="8">
    <location>
        <position position="16"/>
    </location>
    <ligand>
        <name>Mg(2+)</name>
        <dbReference type="ChEBI" id="CHEBI:18420"/>
    </ligand>
</feature>
<keyword evidence="2 8" id="KW-0436">Ligase</keyword>
<keyword evidence="4 8" id="KW-0547">Nucleotide-binding</keyword>
<dbReference type="GO" id="GO:0042803">
    <property type="term" value="F:protein homodimerization activity"/>
    <property type="evidence" value="ECO:0007669"/>
    <property type="project" value="UniProtKB-ARBA"/>
</dbReference>
<keyword evidence="7 8" id="KW-0460">Magnesium</keyword>
<dbReference type="PIRSF" id="PIRSF006755">
    <property type="entry name" value="DTB_synth"/>
    <property type="match status" value="1"/>
</dbReference>
<comment type="catalytic activity">
    <reaction evidence="8">
        <text>(7R,8S)-7,8-diammoniononanoate + CO2 + ATP = (4R,5S)-dethiobiotin + ADP + phosphate + 3 H(+)</text>
        <dbReference type="Rhea" id="RHEA:15805"/>
        <dbReference type="ChEBI" id="CHEBI:15378"/>
        <dbReference type="ChEBI" id="CHEBI:16526"/>
        <dbReference type="ChEBI" id="CHEBI:30616"/>
        <dbReference type="ChEBI" id="CHEBI:43474"/>
        <dbReference type="ChEBI" id="CHEBI:149469"/>
        <dbReference type="ChEBI" id="CHEBI:149473"/>
        <dbReference type="ChEBI" id="CHEBI:456216"/>
        <dbReference type="EC" id="6.3.3.3"/>
    </reaction>
</comment>
<feature type="binding site" evidence="8">
    <location>
        <begin position="175"/>
        <end position="176"/>
    </location>
    <ligand>
        <name>ATP</name>
        <dbReference type="ChEBI" id="CHEBI:30616"/>
    </ligand>
</feature>
<dbReference type="NCBIfam" id="TIGR00347">
    <property type="entry name" value="bioD"/>
    <property type="match status" value="1"/>
</dbReference>
<accession>A0A848G4I1</accession>
<name>A0A848G4I1_9RHOO</name>
<keyword evidence="5 8" id="KW-0093">Biotin biosynthesis</keyword>
<reference evidence="9 10" key="1">
    <citation type="submission" date="2020-04" db="EMBL/GenBank/DDBJ databases">
        <title>Zoogloea sp. G-4-1-14 isolated from soil.</title>
        <authorList>
            <person name="Dahal R.H."/>
        </authorList>
    </citation>
    <scope>NUCLEOTIDE SEQUENCE [LARGE SCALE GENOMIC DNA]</scope>
    <source>
        <strain evidence="9 10">G-4-1-14</strain>
    </source>
</reference>
<feature type="active site" evidence="8">
    <location>
        <position position="37"/>
    </location>
</feature>
<evidence type="ECO:0000256" key="5">
    <source>
        <dbReference type="ARBA" id="ARBA00022756"/>
    </source>
</evidence>
<dbReference type="Pfam" id="PF13500">
    <property type="entry name" value="AAA_26"/>
    <property type="match status" value="1"/>
</dbReference>
<keyword evidence="6 8" id="KW-0067">ATP-binding</keyword>
<evidence type="ECO:0000313" key="9">
    <source>
        <dbReference type="EMBL" id="NML25353.1"/>
    </source>
</evidence>
<comment type="cofactor">
    <cofactor evidence="8">
        <name>Mg(2+)</name>
        <dbReference type="ChEBI" id="CHEBI:18420"/>
    </cofactor>
</comment>
<comment type="caution">
    <text evidence="8">Lacks conserved residue(s) required for the propagation of feature annotation.</text>
</comment>
<dbReference type="InterPro" id="IPR004472">
    <property type="entry name" value="DTB_synth_BioD"/>
</dbReference>
<proteinExistence type="inferred from homology"/>
<feature type="binding site" evidence="8">
    <location>
        <position position="54"/>
    </location>
    <ligand>
        <name>ATP</name>
        <dbReference type="ChEBI" id="CHEBI:30616"/>
    </ligand>
</feature>
<gene>
    <name evidence="8 9" type="primary">bioD</name>
    <name evidence="9" type="ORF">HHL15_06340</name>
</gene>
<dbReference type="GO" id="GO:0009102">
    <property type="term" value="P:biotin biosynthetic process"/>
    <property type="evidence" value="ECO:0007669"/>
    <property type="project" value="UniProtKB-UniRule"/>
</dbReference>
<dbReference type="AlphaFoldDB" id="A0A848G4I1"/>
<dbReference type="FunFam" id="3.40.50.300:FF:000292">
    <property type="entry name" value="ATP-dependent dethiobiotin synthetase BioD"/>
    <property type="match status" value="1"/>
</dbReference>
<evidence type="ECO:0000256" key="1">
    <source>
        <dbReference type="ARBA" id="ARBA00022490"/>
    </source>
</evidence>